<dbReference type="InterPro" id="IPR002938">
    <property type="entry name" value="FAD-bd"/>
</dbReference>
<feature type="non-terminal residue" evidence="8">
    <location>
        <position position="405"/>
    </location>
</feature>
<dbReference type="GO" id="GO:0004497">
    <property type="term" value="F:monooxygenase activity"/>
    <property type="evidence" value="ECO:0007669"/>
    <property type="project" value="UniProtKB-KW"/>
</dbReference>
<evidence type="ECO:0000256" key="1">
    <source>
        <dbReference type="ARBA" id="ARBA00001974"/>
    </source>
</evidence>
<evidence type="ECO:0000313" key="8">
    <source>
        <dbReference type="EMBL" id="KAK4200779.1"/>
    </source>
</evidence>
<evidence type="ECO:0000256" key="6">
    <source>
        <dbReference type="SAM" id="SignalP"/>
    </source>
</evidence>
<keyword evidence="6" id="KW-0732">Signal</keyword>
<reference evidence="8" key="2">
    <citation type="submission" date="2023-05" db="EMBL/GenBank/DDBJ databases">
        <authorList>
            <consortium name="Lawrence Berkeley National Laboratory"/>
            <person name="Steindorff A."/>
            <person name="Hensen N."/>
            <person name="Bonometti L."/>
            <person name="Westerberg I."/>
            <person name="Brannstrom I.O."/>
            <person name="Guillou S."/>
            <person name="Cros-Aarteil S."/>
            <person name="Calhoun S."/>
            <person name="Haridas S."/>
            <person name="Kuo A."/>
            <person name="Mondo S."/>
            <person name="Pangilinan J."/>
            <person name="Riley R."/>
            <person name="Labutti K."/>
            <person name="Andreopoulos B."/>
            <person name="Lipzen A."/>
            <person name="Chen C."/>
            <person name="Yanf M."/>
            <person name="Daum C."/>
            <person name="Ng V."/>
            <person name="Clum A."/>
            <person name="Ohm R."/>
            <person name="Martin F."/>
            <person name="Silar P."/>
            <person name="Natvig D."/>
            <person name="Lalanne C."/>
            <person name="Gautier V."/>
            <person name="Ament-Velasquez S.L."/>
            <person name="Kruys A."/>
            <person name="Hutchinson M.I."/>
            <person name="Powell A.J."/>
            <person name="Barry K."/>
            <person name="Miller A.N."/>
            <person name="Grigoriev I.V."/>
            <person name="Debuchy R."/>
            <person name="Gladieux P."/>
            <person name="Thoren M.H."/>
            <person name="Johannesson H."/>
        </authorList>
    </citation>
    <scope>NUCLEOTIDE SEQUENCE</scope>
    <source>
        <strain evidence="8">CBS 315.58</strain>
    </source>
</reference>
<keyword evidence="3" id="KW-0274">FAD</keyword>
<evidence type="ECO:0000256" key="5">
    <source>
        <dbReference type="ARBA" id="ARBA00023033"/>
    </source>
</evidence>
<comment type="cofactor">
    <cofactor evidence="1">
        <name>FAD</name>
        <dbReference type="ChEBI" id="CHEBI:57692"/>
    </cofactor>
</comment>
<feature type="chain" id="PRO_5042968365" evidence="6">
    <location>
        <begin position="18"/>
        <end position="405"/>
    </location>
</feature>
<keyword evidence="2" id="KW-0285">Flavoprotein</keyword>
<dbReference type="Pfam" id="PF01494">
    <property type="entry name" value="FAD_binding_3"/>
    <property type="match status" value="1"/>
</dbReference>
<protein>
    <submittedName>
        <fullName evidence="8">FAD binding domain-containing protein</fullName>
    </submittedName>
</protein>
<evidence type="ECO:0000313" key="9">
    <source>
        <dbReference type="Proteomes" id="UP001303160"/>
    </source>
</evidence>
<organism evidence="8 9">
    <name type="scientific">Triangularia verruculosa</name>
    <dbReference type="NCBI Taxonomy" id="2587418"/>
    <lineage>
        <taxon>Eukaryota</taxon>
        <taxon>Fungi</taxon>
        <taxon>Dikarya</taxon>
        <taxon>Ascomycota</taxon>
        <taxon>Pezizomycotina</taxon>
        <taxon>Sordariomycetes</taxon>
        <taxon>Sordariomycetidae</taxon>
        <taxon>Sordariales</taxon>
        <taxon>Podosporaceae</taxon>
        <taxon>Triangularia</taxon>
    </lineage>
</organism>
<gene>
    <name evidence="8" type="ORF">QBC40DRAFT_326191</name>
</gene>
<dbReference type="Proteomes" id="UP001303160">
    <property type="component" value="Unassembled WGS sequence"/>
</dbReference>
<keyword evidence="4" id="KW-0560">Oxidoreductase</keyword>
<keyword evidence="9" id="KW-1185">Reference proteome</keyword>
<dbReference type="EMBL" id="MU863915">
    <property type="protein sequence ID" value="KAK4200779.1"/>
    <property type="molecule type" value="Genomic_DNA"/>
</dbReference>
<feature type="signal peptide" evidence="6">
    <location>
        <begin position="1"/>
        <end position="17"/>
    </location>
</feature>
<evidence type="ECO:0000256" key="3">
    <source>
        <dbReference type="ARBA" id="ARBA00022827"/>
    </source>
</evidence>
<feature type="non-terminal residue" evidence="8">
    <location>
        <position position="1"/>
    </location>
</feature>
<proteinExistence type="predicted"/>
<dbReference type="PANTHER" id="PTHR47178">
    <property type="entry name" value="MONOOXYGENASE, FAD-BINDING"/>
    <property type="match status" value="1"/>
</dbReference>
<comment type="caution">
    <text evidence="8">The sequence shown here is derived from an EMBL/GenBank/DDBJ whole genome shotgun (WGS) entry which is preliminary data.</text>
</comment>
<reference evidence="8" key="1">
    <citation type="journal article" date="2023" name="Mol. Phylogenet. Evol.">
        <title>Genome-scale phylogeny and comparative genomics of the fungal order Sordariales.</title>
        <authorList>
            <person name="Hensen N."/>
            <person name="Bonometti L."/>
            <person name="Westerberg I."/>
            <person name="Brannstrom I.O."/>
            <person name="Guillou S."/>
            <person name="Cros-Aarteil S."/>
            <person name="Calhoun S."/>
            <person name="Haridas S."/>
            <person name="Kuo A."/>
            <person name="Mondo S."/>
            <person name="Pangilinan J."/>
            <person name="Riley R."/>
            <person name="LaButti K."/>
            <person name="Andreopoulos B."/>
            <person name="Lipzen A."/>
            <person name="Chen C."/>
            <person name="Yan M."/>
            <person name="Daum C."/>
            <person name="Ng V."/>
            <person name="Clum A."/>
            <person name="Steindorff A."/>
            <person name="Ohm R.A."/>
            <person name="Martin F."/>
            <person name="Silar P."/>
            <person name="Natvig D.O."/>
            <person name="Lalanne C."/>
            <person name="Gautier V."/>
            <person name="Ament-Velasquez S.L."/>
            <person name="Kruys A."/>
            <person name="Hutchinson M.I."/>
            <person name="Powell A.J."/>
            <person name="Barry K."/>
            <person name="Miller A.N."/>
            <person name="Grigoriev I.V."/>
            <person name="Debuchy R."/>
            <person name="Gladieux P."/>
            <person name="Hiltunen Thoren M."/>
            <person name="Johannesson H."/>
        </authorList>
    </citation>
    <scope>NUCLEOTIDE SEQUENCE</scope>
    <source>
        <strain evidence="8">CBS 315.58</strain>
    </source>
</reference>
<evidence type="ECO:0000259" key="7">
    <source>
        <dbReference type="Pfam" id="PF01494"/>
    </source>
</evidence>
<dbReference type="Gene3D" id="3.50.50.60">
    <property type="entry name" value="FAD/NAD(P)-binding domain"/>
    <property type="match status" value="1"/>
</dbReference>
<accession>A0AAN6XHL3</accession>
<evidence type="ECO:0000256" key="2">
    <source>
        <dbReference type="ARBA" id="ARBA00022630"/>
    </source>
</evidence>
<evidence type="ECO:0000256" key="4">
    <source>
        <dbReference type="ARBA" id="ARBA00023002"/>
    </source>
</evidence>
<dbReference type="PRINTS" id="PR00420">
    <property type="entry name" value="RNGMNOXGNASE"/>
</dbReference>
<name>A0AAN6XHL3_9PEZI</name>
<dbReference type="PANTHER" id="PTHR47178:SF1">
    <property type="entry name" value="FAD-BINDING DOMAIN-CONTAINING PROTEIN-RELATED"/>
    <property type="match status" value="1"/>
</dbReference>
<sequence length="405" mass="44831">SLPVLIVGAGLVGLALAQALKKVGVPFRIFERDVRLHARASGWGISVSPEALQRCLPEDLVKQIYEIKVDPQQKATSIGFFNLESGEEEFKIPSSFRLRVDRGLLRTLLATGIDVEWDKTVTGFRVVHKTIFVSFQLSDGKLEEVQGSVLTGADGTGSKIRKQLLGLGGDHDGRKNLVPRPVHHLMTTVHLTEDQFSRLYHPVLFQGSHPVLFQGSHPGTGYYMFYSTLSSPNVNSSSGTNNPYYEAQLEVSWISKDPDDMVPCPDTERVPRIKSMAAEGTGFYENLRDIINKIPDDAHGSSVVLQDWPTEAWDGFGGRVTLLGDAAHPMTMYRGEAANQGFRDASLLSEQLKLWHCGQKDQETAVADYEAEMIPRGKQSVLDSRQACFDAHDLSYLKLHPDSPL</sequence>
<dbReference type="SUPFAM" id="SSF51905">
    <property type="entry name" value="FAD/NAD(P)-binding domain"/>
    <property type="match status" value="1"/>
</dbReference>
<dbReference type="GO" id="GO:0071949">
    <property type="term" value="F:FAD binding"/>
    <property type="evidence" value="ECO:0007669"/>
    <property type="project" value="InterPro"/>
</dbReference>
<dbReference type="InterPro" id="IPR036188">
    <property type="entry name" value="FAD/NAD-bd_sf"/>
</dbReference>
<feature type="domain" description="FAD-binding" evidence="7">
    <location>
        <begin position="3"/>
        <end position="164"/>
    </location>
</feature>
<dbReference type="AlphaFoldDB" id="A0AAN6XHL3"/>
<keyword evidence="5" id="KW-0503">Monooxygenase</keyword>